<evidence type="ECO:0000313" key="3">
    <source>
        <dbReference type="EMBL" id="RJG26598.1"/>
    </source>
</evidence>
<protein>
    <submittedName>
        <fullName evidence="3">S9 family peptidase</fullName>
    </submittedName>
</protein>
<keyword evidence="1" id="KW-0378">Hydrolase</keyword>
<dbReference type="InterPro" id="IPR050261">
    <property type="entry name" value="FrsA_esterase"/>
</dbReference>
<accession>A0A3A3GND0</accession>
<dbReference type="GO" id="GO:0008236">
    <property type="term" value="F:serine-type peptidase activity"/>
    <property type="evidence" value="ECO:0007669"/>
    <property type="project" value="InterPro"/>
</dbReference>
<sequence length="282" mass="31621">MLLHLTYLSGGHKVTGYLSLPPGYRLDPERLGLWLRGHYACPELPRPAEAACGWPPERRDMSAGRWPVLVYCRGGMGKFGRVRTHWLEQFSSYGYIVFAPCYRGNEGGEGRDEFGGSDTEDVVAAWRMLAQLPFIDARRISVMGFSRGAINAARTAAGAPGIHRLILWSGVSDLAQTYEERVDLRRMLKRIIGGTPARQETAFRLRSPIHLAEQISCPVLLIHGTEDEQVPYAHAVRMRDRLASLGKETELHTYAGEGHLFPSETHSEAVQRMFHWIEATGH</sequence>
<dbReference type="GO" id="GO:0052689">
    <property type="term" value="F:carboxylic ester hydrolase activity"/>
    <property type="evidence" value="ECO:0007669"/>
    <property type="project" value="UniProtKB-ARBA"/>
</dbReference>
<dbReference type="EMBL" id="QYZD01000001">
    <property type="protein sequence ID" value="RJG26598.1"/>
    <property type="molecule type" value="Genomic_DNA"/>
</dbReference>
<dbReference type="Gene3D" id="3.40.50.1820">
    <property type="entry name" value="alpha/beta hydrolase"/>
    <property type="match status" value="1"/>
</dbReference>
<dbReference type="SUPFAM" id="SSF53474">
    <property type="entry name" value="alpha/beta-Hydrolases"/>
    <property type="match status" value="1"/>
</dbReference>
<dbReference type="AlphaFoldDB" id="A0A3A3GND0"/>
<dbReference type="RefSeq" id="WP_119790019.1">
    <property type="nucleotide sequence ID" value="NZ_QYZD01000001.1"/>
</dbReference>
<dbReference type="GO" id="GO:0006508">
    <property type="term" value="P:proteolysis"/>
    <property type="evidence" value="ECO:0007669"/>
    <property type="project" value="InterPro"/>
</dbReference>
<dbReference type="PANTHER" id="PTHR22946">
    <property type="entry name" value="DIENELACTONE HYDROLASE DOMAIN-CONTAINING PROTEIN-RELATED"/>
    <property type="match status" value="1"/>
</dbReference>
<dbReference type="PANTHER" id="PTHR22946:SF9">
    <property type="entry name" value="POLYKETIDE TRANSFERASE AF380"/>
    <property type="match status" value="1"/>
</dbReference>
<evidence type="ECO:0000313" key="4">
    <source>
        <dbReference type="Proteomes" id="UP000266177"/>
    </source>
</evidence>
<name>A0A3A3GND0_PANTH</name>
<dbReference type="Pfam" id="PF00326">
    <property type="entry name" value="Peptidase_S9"/>
    <property type="match status" value="1"/>
</dbReference>
<dbReference type="Proteomes" id="UP000266177">
    <property type="component" value="Unassembled WGS sequence"/>
</dbReference>
<feature type="domain" description="Peptidase S9 prolyl oligopeptidase catalytic" evidence="2">
    <location>
        <begin position="89"/>
        <end position="278"/>
    </location>
</feature>
<dbReference type="OrthoDB" id="9812921at2"/>
<comment type="caution">
    <text evidence="3">The sequence shown here is derived from an EMBL/GenBank/DDBJ whole genome shotgun (WGS) entry which is preliminary data.</text>
</comment>
<evidence type="ECO:0000256" key="1">
    <source>
        <dbReference type="ARBA" id="ARBA00022801"/>
    </source>
</evidence>
<proteinExistence type="predicted"/>
<dbReference type="InterPro" id="IPR001375">
    <property type="entry name" value="Peptidase_S9_cat"/>
</dbReference>
<dbReference type="InterPro" id="IPR029058">
    <property type="entry name" value="AB_hydrolase_fold"/>
</dbReference>
<organism evidence="3 4">
    <name type="scientific">Paenibacillus thiaminolyticus</name>
    <name type="common">Bacillus thiaminolyticus</name>
    <dbReference type="NCBI Taxonomy" id="49283"/>
    <lineage>
        <taxon>Bacteria</taxon>
        <taxon>Bacillati</taxon>
        <taxon>Bacillota</taxon>
        <taxon>Bacilli</taxon>
        <taxon>Bacillales</taxon>
        <taxon>Paenibacillaceae</taxon>
        <taxon>Paenibacillus</taxon>
    </lineage>
</organism>
<reference evidence="3 4" key="1">
    <citation type="submission" date="2018-09" db="EMBL/GenBank/DDBJ databases">
        <title>Paenibacillus SK2017-BO5.</title>
        <authorList>
            <person name="Piskunova J.V."/>
            <person name="Dubiley S.A."/>
            <person name="Severinov K.V."/>
        </authorList>
    </citation>
    <scope>NUCLEOTIDE SEQUENCE [LARGE SCALE GENOMIC DNA]</scope>
    <source>
        <strain evidence="3 4">BO5</strain>
    </source>
</reference>
<evidence type="ECO:0000259" key="2">
    <source>
        <dbReference type="Pfam" id="PF00326"/>
    </source>
</evidence>
<gene>
    <name evidence="3" type="ORF">DQX05_00735</name>
</gene>